<protein>
    <submittedName>
        <fullName evidence="1">Uncharacterized protein</fullName>
    </submittedName>
</protein>
<proteinExistence type="predicted"/>
<gene>
    <name evidence="1" type="ORF">PAMC26577_09545</name>
</gene>
<evidence type="ECO:0000313" key="2">
    <source>
        <dbReference type="Proteomes" id="UP000195221"/>
    </source>
</evidence>
<dbReference type="EMBL" id="NBTZ01000033">
    <property type="protein sequence ID" value="OTP77201.1"/>
    <property type="molecule type" value="Genomic_DNA"/>
</dbReference>
<accession>A0A242N0J7</accession>
<sequence>MELKQPACGIWILIGDCINRYTLEHGRKPFALVLHLHISMNSMPVSMQTANRSIA</sequence>
<name>A0A242N0J7_CABSO</name>
<evidence type="ECO:0000313" key="1">
    <source>
        <dbReference type="EMBL" id="OTP77201.1"/>
    </source>
</evidence>
<comment type="caution">
    <text evidence="1">The sequence shown here is derived from an EMBL/GenBank/DDBJ whole genome shotgun (WGS) entry which is preliminary data.</text>
</comment>
<dbReference type="AlphaFoldDB" id="A0A242N0J7"/>
<reference evidence="1 2" key="1">
    <citation type="submission" date="2017-03" db="EMBL/GenBank/DDBJ databases">
        <title>Genome analysis of strain PAMC 26577.</title>
        <authorList>
            <person name="Oh H.-M."/>
            <person name="Yang J.-A."/>
        </authorList>
    </citation>
    <scope>NUCLEOTIDE SEQUENCE [LARGE SCALE GENOMIC DNA]</scope>
    <source>
        <strain evidence="1 2">PAMC 26577</strain>
    </source>
</reference>
<organism evidence="1 2">
    <name type="scientific">Caballeronia sordidicola</name>
    <name type="common">Burkholderia sordidicola</name>
    <dbReference type="NCBI Taxonomy" id="196367"/>
    <lineage>
        <taxon>Bacteria</taxon>
        <taxon>Pseudomonadati</taxon>
        <taxon>Pseudomonadota</taxon>
        <taxon>Betaproteobacteria</taxon>
        <taxon>Burkholderiales</taxon>
        <taxon>Burkholderiaceae</taxon>
        <taxon>Caballeronia</taxon>
    </lineage>
</organism>
<dbReference type="Proteomes" id="UP000195221">
    <property type="component" value="Unassembled WGS sequence"/>
</dbReference>